<accession>A0A6J5KPM8</accession>
<reference evidence="1" key="1">
    <citation type="submission" date="2020-04" db="EMBL/GenBank/DDBJ databases">
        <authorList>
            <person name="Chiriac C."/>
            <person name="Salcher M."/>
            <person name="Ghai R."/>
            <person name="Kavagutti S V."/>
        </authorList>
    </citation>
    <scope>NUCLEOTIDE SEQUENCE</scope>
</reference>
<proteinExistence type="predicted"/>
<dbReference type="EMBL" id="LR796167">
    <property type="protein sequence ID" value="CAB4123173.1"/>
    <property type="molecule type" value="Genomic_DNA"/>
</dbReference>
<name>A0A6J5KPM8_9CAUD</name>
<evidence type="ECO:0000313" key="1">
    <source>
        <dbReference type="EMBL" id="CAB4123173.1"/>
    </source>
</evidence>
<protein>
    <submittedName>
        <fullName evidence="1">Uncharacterized protein</fullName>
    </submittedName>
</protein>
<sequence length="135" mass="15201">MGTHSRIGIRNSDDSVVSIYCHWDGDPENNGRCLVEHYTDEAKVRELMALGNLSSLGANIGSKHDFARPPANECNAYGRDRGDSDDEAFHSTSVQEFLDVDCDQEYSYIFHYGRWMVFCTDKWVLVTDVLATEAA</sequence>
<gene>
    <name evidence="1" type="ORF">UFOVP29_332</name>
</gene>
<organism evidence="1">
    <name type="scientific">uncultured Caudovirales phage</name>
    <dbReference type="NCBI Taxonomy" id="2100421"/>
    <lineage>
        <taxon>Viruses</taxon>
        <taxon>Duplodnaviria</taxon>
        <taxon>Heunggongvirae</taxon>
        <taxon>Uroviricota</taxon>
        <taxon>Caudoviricetes</taxon>
        <taxon>Peduoviridae</taxon>
        <taxon>Maltschvirus</taxon>
        <taxon>Maltschvirus maltsch</taxon>
    </lineage>
</organism>